<gene>
    <name evidence="1" type="ORF">LKD36_11365</name>
</gene>
<dbReference type="EMBL" id="JAJEPS010000011">
    <property type="protein sequence ID" value="MCC2126765.1"/>
    <property type="molecule type" value="Genomic_DNA"/>
</dbReference>
<dbReference type="InterPro" id="IPR024523">
    <property type="entry name" value="DUF3793"/>
</dbReference>
<dbReference type="RefSeq" id="WP_308459660.1">
    <property type="nucleotide sequence ID" value="NZ_JAJEPS010000011.1"/>
</dbReference>
<proteinExistence type="predicted"/>
<sequence>MEKKLWEVIANQCAPVLADVKPSNLLILTSEEEEVFLQMEELPHISSLCLYEGKNKSTWLLYRRDRLESALVWPQTGEFLEQYGYRMVRESLDEKLLRLQHRFAEYKEGRQPFPHEMGVFLGYPLGDVKGFIEHHGKEYLCSGYWKVYRDEQKAKSTFQLYQSVRDAVLQLIMAGSNLYEISYQV</sequence>
<reference evidence="1 2" key="1">
    <citation type="submission" date="2021-10" db="EMBL/GenBank/DDBJ databases">
        <title>Anaerobic single-cell dispensing facilitates the cultivation of human gut bacteria.</title>
        <authorList>
            <person name="Afrizal A."/>
        </authorList>
    </citation>
    <scope>NUCLEOTIDE SEQUENCE [LARGE SCALE GENOMIC DNA]</scope>
    <source>
        <strain evidence="1 2">CLA-AA-H276</strain>
    </source>
</reference>
<comment type="caution">
    <text evidence="1">The sequence shown here is derived from an EMBL/GenBank/DDBJ whole genome shotgun (WGS) entry which is preliminary data.</text>
</comment>
<accession>A0AAE3ABH5</accession>
<evidence type="ECO:0000313" key="2">
    <source>
        <dbReference type="Proteomes" id="UP001198220"/>
    </source>
</evidence>
<dbReference type="Pfam" id="PF12672">
    <property type="entry name" value="DUF3793"/>
    <property type="match status" value="1"/>
</dbReference>
<dbReference type="AlphaFoldDB" id="A0AAE3ABH5"/>
<name>A0AAE3ABH5_9FIRM</name>
<protein>
    <submittedName>
        <fullName evidence="1">DUF3793 family protein</fullName>
    </submittedName>
</protein>
<organism evidence="1 2">
    <name type="scientific">Hominiventricola filiformis</name>
    <dbReference type="NCBI Taxonomy" id="2885352"/>
    <lineage>
        <taxon>Bacteria</taxon>
        <taxon>Bacillati</taxon>
        <taxon>Bacillota</taxon>
        <taxon>Clostridia</taxon>
        <taxon>Lachnospirales</taxon>
        <taxon>Lachnospiraceae</taxon>
        <taxon>Hominiventricola</taxon>
    </lineage>
</organism>
<evidence type="ECO:0000313" key="1">
    <source>
        <dbReference type="EMBL" id="MCC2126765.1"/>
    </source>
</evidence>
<keyword evidence="2" id="KW-1185">Reference proteome</keyword>
<dbReference type="Proteomes" id="UP001198220">
    <property type="component" value="Unassembled WGS sequence"/>
</dbReference>